<dbReference type="RefSeq" id="WP_357980037.1">
    <property type="nucleotide sequence ID" value="NZ_JBFAIH010000010.1"/>
</dbReference>
<gene>
    <name evidence="2" type="ORF">AB0H72_18500</name>
</gene>
<dbReference type="Pfam" id="PF21780">
    <property type="entry name" value="DUF6875"/>
    <property type="match status" value="1"/>
</dbReference>
<dbReference type="InterPro" id="IPR049240">
    <property type="entry name" value="DUF6875"/>
</dbReference>
<comment type="caution">
    <text evidence="2">The sequence shown here is derived from an EMBL/GenBank/DDBJ whole genome shotgun (WGS) entry which is preliminary data.</text>
</comment>
<proteinExistence type="predicted"/>
<organism evidence="2 3">
    <name type="scientific">Nocardia fusca</name>
    <dbReference type="NCBI Taxonomy" id="941183"/>
    <lineage>
        <taxon>Bacteria</taxon>
        <taxon>Bacillati</taxon>
        <taxon>Actinomycetota</taxon>
        <taxon>Actinomycetes</taxon>
        <taxon>Mycobacteriales</taxon>
        <taxon>Nocardiaceae</taxon>
        <taxon>Nocardia</taxon>
    </lineage>
</organism>
<evidence type="ECO:0000313" key="3">
    <source>
        <dbReference type="Proteomes" id="UP001551658"/>
    </source>
</evidence>
<accession>A0ABV3FAF3</accession>
<evidence type="ECO:0000313" key="2">
    <source>
        <dbReference type="EMBL" id="MEV0364685.1"/>
    </source>
</evidence>
<protein>
    <submittedName>
        <fullName evidence="2">DUF6875 domain-containing protein</fullName>
    </submittedName>
</protein>
<feature type="domain" description="DUF6875" evidence="1">
    <location>
        <begin position="32"/>
        <end position="205"/>
    </location>
</feature>
<reference evidence="2 3" key="1">
    <citation type="submission" date="2024-06" db="EMBL/GenBank/DDBJ databases">
        <title>The Natural Products Discovery Center: Release of the First 8490 Sequenced Strains for Exploring Actinobacteria Biosynthetic Diversity.</title>
        <authorList>
            <person name="Kalkreuter E."/>
            <person name="Kautsar S.A."/>
            <person name="Yang D."/>
            <person name="Bader C.D."/>
            <person name="Teijaro C.N."/>
            <person name="Fluegel L."/>
            <person name="Davis C.M."/>
            <person name="Simpson J.R."/>
            <person name="Lauterbach L."/>
            <person name="Steele A.D."/>
            <person name="Gui C."/>
            <person name="Meng S."/>
            <person name="Li G."/>
            <person name="Viehrig K."/>
            <person name="Ye F."/>
            <person name="Su P."/>
            <person name="Kiefer A.F."/>
            <person name="Nichols A."/>
            <person name="Cepeda A.J."/>
            <person name="Yan W."/>
            <person name="Fan B."/>
            <person name="Jiang Y."/>
            <person name="Adhikari A."/>
            <person name="Zheng C.-J."/>
            <person name="Schuster L."/>
            <person name="Cowan T.M."/>
            <person name="Smanski M.J."/>
            <person name="Chevrette M.G."/>
            <person name="De Carvalho L.P.S."/>
            <person name="Shen B."/>
        </authorList>
    </citation>
    <scope>NUCLEOTIDE SEQUENCE [LARGE SCALE GENOMIC DNA]</scope>
    <source>
        <strain evidence="2 3">NPDC050671</strain>
    </source>
</reference>
<evidence type="ECO:0000259" key="1">
    <source>
        <dbReference type="Pfam" id="PF21780"/>
    </source>
</evidence>
<dbReference type="EMBL" id="JBFAIH010000010">
    <property type="protein sequence ID" value="MEV0364685.1"/>
    <property type="molecule type" value="Genomic_DNA"/>
</dbReference>
<dbReference type="Proteomes" id="UP001551658">
    <property type="component" value="Unassembled WGS sequence"/>
</dbReference>
<sequence length="213" mass="23525">MESVRIVAKASGVEFESLFDPRPDAISDTARRTLRRWMQGHLDRPHPQLGRPGPVCPFTGPAIAKRLVWVGIVDGTDIDQDRMRTVVEDMVDIFPTLAPQDGAGSALRTTMAVFPDLTDYDMIDAVHQAGKDQFVEMGLMLGQFYPGCAEGGLWNSDFRPLDAPLPMLAVRQMVGTDYPFLVSRPNHLSAYLKQFAPAVPSLVRTDIAERIAS</sequence>
<name>A0ABV3FAF3_9NOCA</name>
<keyword evidence="3" id="KW-1185">Reference proteome</keyword>